<keyword evidence="5" id="KW-0560">Oxidoreductase</keyword>
<feature type="region of interest" description="Disordered" evidence="6">
    <location>
        <begin position="1"/>
        <end position="82"/>
    </location>
</feature>
<dbReference type="InterPro" id="IPR036188">
    <property type="entry name" value="FAD/NAD-bd_sf"/>
</dbReference>
<feature type="compositionally biased region" description="Basic residues" evidence="6">
    <location>
        <begin position="53"/>
        <end position="64"/>
    </location>
</feature>
<evidence type="ECO:0000313" key="10">
    <source>
        <dbReference type="Proteomes" id="UP001183582"/>
    </source>
</evidence>
<evidence type="ECO:0000256" key="2">
    <source>
        <dbReference type="ARBA" id="ARBA00010790"/>
    </source>
</evidence>
<sequence length="594" mass="64381">MPPRSWPRSVGTTTGVSHTRRRRCSRRTSWARCSTTPQRPCAPCATSSSTRRPCSRSRWARRVQPRSWPSSTRWEPGLSEREQTRTADVVIVGTGPAGAAYARILSEERPDLRILQFDAGPIITDPPGAHVKNLIDDNARARAQRLSEGPAPSSVYQSTDTLDGYASDAERIVRAGTFLLEDGYRHGDEAGLPAAAFSTNVGGMGAHWTCACPRPGEGERIAEVSDLDDLLAEGERLLGVSAELMGAAPLAEEVRERLARGLDPHRTRPVQPMPLAVRLEEDGRLWWSGSDVVFGDATRANPNHRLIDRTLVTRVRTVEGLVIGVRVRNLVDGREYEVDAPTVVVAADALRTPQLLWASDIRPPALGRYLNDQPQVVHAVKLRDVLPQDPTRAGGPVDVLSGVSWVPYTDDHPFHGQVMQLDASPVPYDGDILPGEVVGLGWFCAKDIRADDRVEFDDDRTDSYGMPAMRIHYDLTEADRRTLDRAVAEMVAVGELLGDAVFGDPIEFPPGASLHYQGTTRIGAVDDGRSVCDADSRVWGVSGLHVAGNGVIPTALACNPTLTSVALAVRGARAIAREAASALSLHRPQAGTHA</sequence>
<comment type="cofactor">
    <cofactor evidence="1">
        <name>FAD</name>
        <dbReference type="ChEBI" id="CHEBI:57692"/>
    </cofactor>
</comment>
<dbReference type="GO" id="GO:0016614">
    <property type="term" value="F:oxidoreductase activity, acting on CH-OH group of donors"/>
    <property type="evidence" value="ECO:0007669"/>
    <property type="project" value="InterPro"/>
</dbReference>
<dbReference type="Proteomes" id="UP001183582">
    <property type="component" value="Unassembled WGS sequence"/>
</dbReference>
<dbReference type="InterPro" id="IPR007867">
    <property type="entry name" value="GMC_OxRtase_C"/>
</dbReference>
<feature type="domain" description="Glucose-methanol-choline oxidoreductase C-terminal" evidence="8">
    <location>
        <begin position="453"/>
        <end position="568"/>
    </location>
</feature>
<dbReference type="SUPFAM" id="SSF51905">
    <property type="entry name" value="FAD/NAD(P)-binding domain"/>
    <property type="match status" value="1"/>
</dbReference>
<keyword evidence="3" id="KW-0285">Flavoprotein</keyword>
<evidence type="ECO:0000313" key="9">
    <source>
        <dbReference type="EMBL" id="MDS0245052.1"/>
    </source>
</evidence>
<gene>
    <name evidence="9" type="ORF">KZC50_05430</name>
</gene>
<evidence type="ECO:0000256" key="3">
    <source>
        <dbReference type="ARBA" id="ARBA00022630"/>
    </source>
</evidence>
<dbReference type="GO" id="GO:0050660">
    <property type="term" value="F:flavin adenine dinucleotide binding"/>
    <property type="evidence" value="ECO:0007669"/>
    <property type="project" value="InterPro"/>
</dbReference>
<keyword evidence="4" id="KW-0274">FAD</keyword>
<dbReference type="AlphaFoldDB" id="A0AAJ2LVV7"/>
<dbReference type="PANTHER" id="PTHR42784:SF1">
    <property type="entry name" value="PYRANOSE 2-OXIDASE"/>
    <property type="match status" value="1"/>
</dbReference>
<evidence type="ECO:0000256" key="6">
    <source>
        <dbReference type="SAM" id="MobiDB-lite"/>
    </source>
</evidence>
<comment type="caution">
    <text evidence="9">The sequence shown here is derived from an EMBL/GenBank/DDBJ whole genome shotgun (WGS) entry which is preliminary data.</text>
</comment>
<dbReference type="Pfam" id="PF00732">
    <property type="entry name" value="GMC_oxred_N"/>
    <property type="match status" value="1"/>
</dbReference>
<dbReference type="EMBL" id="JAHWXH010000001">
    <property type="protein sequence ID" value="MDS0245052.1"/>
    <property type="molecule type" value="Genomic_DNA"/>
</dbReference>
<dbReference type="Pfam" id="PF05199">
    <property type="entry name" value="GMC_oxred_C"/>
    <property type="match status" value="1"/>
</dbReference>
<dbReference type="SUPFAM" id="SSF54373">
    <property type="entry name" value="FAD-linked reductases, C-terminal domain"/>
    <property type="match status" value="1"/>
</dbReference>
<protein>
    <submittedName>
        <fullName evidence="9">GMC family oxidoreductase N-terminal domain-containing protein</fullName>
    </submittedName>
</protein>
<name>A0AAJ2LVV7_9MICO</name>
<evidence type="ECO:0000259" key="7">
    <source>
        <dbReference type="Pfam" id="PF00732"/>
    </source>
</evidence>
<dbReference type="InterPro" id="IPR051473">
    <property type="entry name" value="P2Ox-like"/>
</dbReference>
<feature type="domain" description="Glucose-methanol-choline oxidoreductase N-terminal" evidence="7">
    <location>
        <begin position="293"/>
        <end position="374"/>
    </location>
</feature>
<dbReference type="InterPro" id="IPR000172">
    <property type="entry name" value="GMC_OxRdtase_N"/>
</dbReference>
<proteinExistence type="inferred from homology"/>
<evidence type="ECO:0000259" key="8">
    <source>
        <dbReference type="Pfam" id="PF05199"/>
    </source>
</evidence>
<reference evidence="9 10" key="1">
    <citation type="submission" date="2021-06" db="EMBL/GenBank/DDBJ databases">
        <title>Genome-based taxonomic framework of Microbacterium strains isolated from marine environment, the description of four new species and reclassification of four preexisting species.</title>
        <authorList>
            <person name="Lee S.D."/>
            <person name="Kim S.-M."/>
            <person name="Byeon Y.-S."/>
            <person name="Yang H.L."/>
            <person name="Kim I.S."/>
        </authorList>
    </citation>
    <scope>NUCLEOTIDE SEQUENCE [LARGE SCALE GENOMIC DNA]</scope>
    <source>
        <strain evidence="9 10">KACC 20514</strain>
    </source>
</reference>
<accession>A0AAJ2LVV7</accession>
<evidence type="ECO:0000256" key="1">
    <source>
        <dbReference type="ARBA" id="ARBA00001974"/>
    </source>
</evidence>
<dbReference type="PANTHER" id="PTHR42784">
    <property type="entry name" value="PYRANOSE 2-OXIDASE"/>
    <property type="match status" value="1"/>
</dbReference>
<dbReference type="Gene3D" id="3.50.50.60">
    <property type="entry name" value="FAD/NAD(P)-binding domain"/>
    <property type="match status" value="3"/>
</dbReference>
<evidence type="ECO:0000256" key="4">
    <source>
        <dbReference type="ARBA" id="ARBA00022827"/>
    </source>
</evidence>
<evidence type="ECO:0000256" key="5">
    <source>
        <dbReference type="ARBA" id="ARBA00023002"/>
    </source>
</evidence>
<feature type="compositionally biased region" description="Low complexity" evidence="6">
    <location>
        <begin position="27"/>
        <end position="36"/>
    </location>
</feature>
<comment type="similarity">
    <text evidence="2">Belongs to the GMC oxidoreductase family.</text>
</comment>
<organism evidence="9 10">
    <name type="scientific">Microbacterium aurantiacum</name>
    <dbReference type="NCBI Taxonomy" id="162393"/>
    <lineage>
        <taxon>Bacteria</taxon>
        <taxon>Bacillati</taxon>
        <taxon>Actinomycetota</taxon>
        <taxon>Actinomycetes</taxon>
        <taxon>Micrococcales</taxon>
        <taxon>Microbacteriaceae</taxon>
        <taxon>Microbacterium</taxon>
    </lineage>
</organism>